<accession>A0AAD5VDP9</accession>
<comment type="caution">
    <text evidence="2">The sequence shown here is derived from an EMBL/GenBank/DDBJ whole genome shotgun (WGS) entry which is preliminary data.</text>
</comment>
<reference evidence="2" key="1">
    <citation type="submission" date="2022-07" db="EMBL/GenBank/DDBJ databases">
        <title>Genome Sequence of Leucocoprinus birnbaumii.</title>
        <authorList>
            <person name="Buettner E."/>
        </authorList>
    </citation>
    <scope>NUCLEOTIDE SEQUENCE</scope>
    <source>
        <strain evidence="2">VT141</strain>
    </source>
</reference>
<feature type="compositionally biased region" description="Low complexity" evidence="1">
    <location>
        <begin position="55"/>
        <end position="71"/>
    </location>
</feature>
<dbReference type="Pfam" id="PF14223">
    <property type="entry name" value="Retrotran_gag_2"/>
    <property type="match status" value="1"/>
</dbReference>
<feature type="region of interest" description="Disordered" evidence="1">
    <location>
        <begin position="51"/>
        <end position="86"/>
    </location>
</feature>
<keyword evidence="3" id="KW-1185">Reference proteome</keyword>
<evidence type="ECO:0000256" key="1">
    <source>
        <dbReference type="SAM" id="MobiDB-lite"/>
    </source>
</evidence>
<evidence type="ECO:0000313" key="2">
    <source>
        <dbReference type="EMBL" id="KAJ3552018.1"/>
    </source>
</evidence>
<evidence type="ECO:0000313" key="3">
    <source>
        <dbReference type="Proteomes" id="UP001213000"/>
    </source>
</evidence>
<name>A0AAD5VDP9_9AGAR</name>
<organism evidence="2 3">
    <name type="scientific">Leucocoprinus birnbaumii</name>
    <dbReference type="NCBI Taxonomy" id="56174"/>
    <lineage>
        <taxon>Eukaryota</taxon>
        <taxon>Fungi</taxon>
        <taxon>Dikarya</taxon>
        <taxon>Basidiomycota</taxon>
        <taxon>Agaricomycotina</taxon>
        <taxon>Agaricomycetes</taxon>
        <taxon>Agaricomycetidae</taxon>
        <taxon>Agaricales</taxon>
        <taxon>Agaricineae</taxon>
        <taxon>Agaricaceae</taxon>
        <taxon>Leucocoprinus</taxon>
    </lineage>
</organism>
<protein>
    <submittedName>
        <fullName evidence="2">Uncharacterized protein</fullName>
    </submittedName>
</protein>
<proteinExistence type="predicted"/>
<dbReference type="Proteomes" id="UP001213000">
    <property type="component" value="Unassembled WGS sequence"/>
</dbReference>
<dbReference type="EMBL" id="JANIEX010002115">
    <property type="protein sequence ID" value="KAJ3552018.1"/>
    <property type="molecule type" value="Genomic_DNA"/>
</dbReference>
<dbReference type="AlphaFoldDB" id="A0AAD5VDP9"/>
<gene>
    <name evidence="2" type="ORF">NP233_g12968</name>
</gene>
<sequence>MTTSTFSGPPTFSDSDKFDGTNWIAFKNMITIAAKVRGAMGYLTGDIRDPTTLIKSSPETTETSTKTATAADPEDTAWDSETPSASEWRKRNAWAKGLLLYNIRNPIGLGANIAGNAAEVWKSLKDLYDKTSELARLHAEEQLRSLRL</sequence>